<feature type="compositionally biased region" description="Low complexity" evidence="1">
    <location>
        <begin position="398"/>
        <end position="412"/>
    </location>
</feature>
<dbReference type="OrthoDB" id="10651730at2759"/>
<feature type="region of interest" description="Disordered" evidence="1">
    <location>
        <begin position="669"/>
        <end position="736"/>
    </location>
</feature>
<feature type="compositionally biased region" description="Low complexity" evidence="1">
    <location>
        <begin position="290"/>
        <end position="304"/>
    </location>
</feature>
<keyword evidence="3" id="KW-1185">Reference proteome</keyword>
<accession>A0A8J4CGG8</accession>
<comment type="caution">
    <text evidence="2">The sequence shown here is derived from an EMBL/GenBank/DDBJ whole genome shotgun (WGS) entry which is preliminary data.</text>
</comment>
<name>A0A8J4CGG8_9CHLO</name>
<feature type="compositionally biased region" description="Low complexity" evidence="1">
    <location>
        <begin position="250"/>
        <end position="261"/>
    </location>
</feature>
<feature type="non-terminal residue" evidence="2">
    <location>
        <position position="1025"/>
    </location>
</feature>
<dbReference type="SUPFAM" id="SSF56112">
    <property type="entry name" value="Protein kinase-like (PK-like)"/>
    <property type="match status" value="1"/>
</dbReference>
<evidence type="ECO:0000313" key="2">
    <source>
        <dbReference type="EMBL" id="GIL78956.1"/>
    </source>
</evidence>
<feature type="region of interest" description="Disordered" evidence="1">
    <location>
        <begin position="220"/>
        <end position="261"/>
    </location>
</feature>
<evidence type="ECO:0008006" key="4">
    <source>
        <dbReference type="Google" id="ProtNLM"/>
    </source>
</evidence>
<feature type="region of interest" description="Disordered" evidence="1">
    <location>
        <begin position="381"/>
        <end position="443"/>
    </location>
</feature>
<feature type="compositionally biased region" description="Gly residues" evidence="1">
    <location>
        <begin position="671"/>
        <end position="688"/>
    </location>
</feature>
<feature type="compositionally biased region" description="Gly residues" evidence="1">
    <location>
        <begin position="30"/>
        <end position="42"/>
    </location>
</feature>
<gene>
    <name evidence="2" type="ORF">Vretifemale_8347</name>
</gene>
<feature type="region of interest" description="Disordered" evidence="1">
    <location>
        <begin position="862"/>
        <end position="895"/>
    </location>
</feature>
<feature type="region of interest" description="Disordered" evidence="1">
    <location>
        <begin position="279"/>
        <end position="307"/>
    </location>
</feature>
<sequence>NGKDATAATAEGSSNAAVNALTVGEKWSDSGGGGGDGGGGRSGIVRPLRRGLLRQLASGVPPERSVQCTAAVQDGTAATTAEGELFADLIEACLRLDPTRRPTAEQALQMPYFDSYRIAVLDTAVVPNNRVGGETQAAGQAGGGPNVVTIENGEPCVVSGGGRSSSSTSENGREAAAPPTPLATTATAAATAAATAEIHATAIGNPPLVKPSYIPIDVVDPDGDLGKPSPAPAPAPPMVVYDTNDTRQPTSQQLATSSSSVSLNLPVITASAESMEALTSRQPTATINRSASPASASASASASSTPRFRIRTANEEQTPESAPLPVVDFPTDMSPASTGGAIAVAPPIASETDPRVIAAAGKLALTFSTRAQHPVLLRTSLGDSSSRGLKIDAGAHIRTSTSTRTSSPLRTSRGGGAATRSPGTDLRPQRPPWSHLSRSGRGGESALDLPLVLLQGDRSVVARYNLSQLHPTPRSSQCARRHGPMGRSMPLLLPNHGIAVQNDSDIAEENELMPPGICEDQYDTAIATARWSGPGRYAQTSTSQSFNPDGVLDGATAPVACQAASGGRDVGWRLEGEAKRGFSGPLVTVNVNGAIADQALPYLHYNRRSYDMVTPRGTSPPHGSRHLVLHPSAVQAAAFGGGGGKISSAGRRNSESQLVIVPRDPWVNGAAAGGGGGGGPGAGAGSLGRRGHTPTGTPRPDAAIGDGSEAGRPAAAMEAEPEAIGGPYDSGTMGTLGRARPHSMRWAGSVRVGGVVGCVGGGGGGTYGSSGASDGPLPRLINVLQRELVAQHQCSSHTIGGGGGGGGIRSSPSETDLLQTLSEVCESSCSEICLPVIMSVTQPDAAAAAAVAASVSYSQLPSESHSQRHLAPPSANGTSAATSEANGGGANVPSMPAALTMKDLARRAKDRLRRYLSEDGGGGGGGGAAAAAASSRDGVAVGSSAEAAGSLRRAIPGVGVDDRDRSGVADGRTRGRGSGSGGDGDVSGSGGGGGGKRLLISTISRALKLGASLGQRVVPEKRRVR</sequence>
<dbReference type="Gene3D" id="1.10.510.10">
    <property type="entry name" value="Transferase(Phosphotransferase) domain 1"/>
    <property type="match status" value="1"/>
</dbReference>
<feature type="region of interest" description="Disordered" evidence="1">
    <location>
        <begin position="152"/>
        <end position="183"/>
    </location>
</feature>
<feature type="compositionally biased region" description="Polar residues" evidence="1">
    <location>
        <begin position="875"/>
        <end position="885"/>
    </location>
</feature>
<protein>
    <recommendedName>
        <fullName evidence="4">Protein kinase domain-containing protein</fullName>
    </recommendedName>
</protein>
<feature type="region of interest" description="Disordered" evidence="1">
    <location>
        <begin position="955"/>
        <end position="995"/>
    </location>
</feature>
<organism evidence="2 3">
    <name type="scientific">Volvox reticuliferus</name>
    <dbReference type="NCBI Taxonomy" id="1737510"/>
    <lineage>
        <taxon>Eukaryota</taxon>
        <taxon>Viridiplantae</taxon>
        <taxon>Chlorophyta</taxon>
        <taxon>core chlorophytes</taxon>
        <taxon>Chlorophyceae</taxon>
        <taxon>CS clade</taxon>
        <taxon>Chlamydomonadales</taxon>
        <taxon>Volvocaceae</taxon>
        <taxon>Volvox</taxon>
    </lineage>
</organism>
<dbReference type="EMBL" id="BNCP01000014">
    <property type="protein sequence ID" value="GIL78956.1"/>
    <property type="molecule type" value="Genomic_DNA"/>
</dbReference>
<proteinExistence type="predicted"/>
<dbReference type="Proteomes" id="UP000747110">
    <property type="component" value="Unassembled WGS sequence"/>
</dbReference>
<evidence type="ECO:0000256" key="1">
    <source>
        <dbReference type="SAM" id="MobiDB-lite"/>
    </source>
</evidence>
<feature type="compositionally biased region" description="Basic and acidic residues" evidence="1">
    <location>
        <begin position="960"/>
        <end position="973"/>
    </location>
</feature>
<feature type="compositionally biased region" description="Polar residues" evidence="1">
    <location>
        <begin position="279"/>
        <end position="289"/>
    </location>
</feature>
<dbReference type="InterPro" id="IPR011009">
    <property type="entry name" value="Kinase-like_dom_sf"/>
</dbReference>
<dbReference type="AlphaFoldDB" id="A0A8J4CGG8"/>
<reference evidence="2" key="1">
    <citation type="journal article" date="2021" name="Proc. Natl. Acad. Sci. U.S.A.">
        <title>Three genomes in the algal genus Volvox reveal the fate of a haploid sex-determining region after a transition to homothallism.</title>
        <authorList>
            <person name="Yamamoto K."/>
            <person name="Hamaji T."/>
            <person name="Kawai-Toyooka H."/>
            <person name="Matsuzaki R."/>
            <person name="Takahashi F."/>
            <person name="Nishimura Y."/>
            <person name="Kawachi M."/>
            <person name="Noguchi H."/>
            <person name="Minakuchi Y."/>
            <person name="Umen J.G."/>
            <person name="Toyoda A."/>
            <person name="Nozaki H."/>
        </authorList>
    </citation>
    <scope>NUCLEOTIDE SEQUENCE</scope>
    <source>
        <strain evidence="2">NIES-3786</strain>
    </source>
</reference>
<feature type="region of interest" description="Disordered" evidence="1">
    <location>
        <begin position="21"/>
        <end position="44"/>
    </location>
</feature>
<feature type="compositionally biased region" description="Gly residues" evidence="1">
    <location>
        <begin position="976"/>
        <end position="995"/>
    </location>
</feature>
<evidence type="ECO:0000313" key="3">
    <source>
        <dbReference type="Proteomes" id="UP000747110"/>
    </source>
</evidence>
<feature type="compositionally biased region" description="Low complexity" evidence="1">
    <location>
        <begin position="710"/>
        <end position="727"/>
    </location>
</feature>